<sequence length="656" mass="71629">MSWPGFASLSAAWYLLLLAPLILFYFLKLRRPRVEIPSLALWQQVVRDSRVNSPFQRFQRNLLLLAQILLLLALILAAMQPFWPARSQTARYLPVIIDISASMEGVEKAGGQTRLQLAKQEVTKLIDGLMADQKISLIAASDSARRLTDFTNDQRVLKAALDQLTISESTSQLEDAFRMSIALARTVPVETVVLFSDGNVPPEFDLELPFRVSFQKIPAATANVGITEFNARKSRGNWEVFARVEASSKFAGLTQVEFFENGELLSSESISLAGGSAERLIFRTSSPESTEVALRLVPDGVDAVGSDNEAFLVTPQVRPLSVYCPPDLTTFRHALAAMKDVVVFPAEGAATPSSVDLVISNQVADAERDACVILTVGLVPAELESFISTEEVASGSGLAEVTDWLRTDPLLRHVQLLDVQIGGAPQLKEGQSDRTIEAAGFQVVATSTGGPLIVSRPSGAQQRYHILFPIERSTLPFRVGFPILVANAVDLAQSLAGLNETKALRTGVFPPLTLQPETRYRIVGPLEPEWKLAAGSTLRLSPMAANGRKRTAARTTELTTDANGQLAGVAAPAVGVYQIFDGGTLVKQIGVALQSVQESSLFVQQDLRFSEAKVSAADEKLAVETPLWRWFAWAALLFLLWEWWLFQKPALPLKRA</sequence>
<dbReference type="EMBL" id="LYDR01000152">
    <property type="protein sequence ID" value="ODA28358.1"/>
    <property type="molecule type" value="Genomic_DNA"/>
</dbReference>
<dbReference type="Pfam" id="PF13519">
    <property type="entry name" value="VWA_2"/>
    <property type="match status" value="1"/>
</dbReference>
<dbReference type="Proteomes" id="UP000094828">
    <property type="component" value="Unassembled WGS sequence"/>
</dbReference>
<evidence type="ECO:0000313" key="5">
    <source>
        <dbReference type="Proteomes" id="UP000094828"/>
    </source>
</evidence>
<accession>A0A1C3E537</accession>
<evidence type="ECO:0000256" key="1">
    <source>
        <dbReference type="SAM" id="Phobius"/>
    </source>
</evidence>
<feature type="domain" description="VWFA" evidence="3">
    <location>
        <begin position="95"/>
        <end position="198"/>
    </location>
</feature>
<protein>
    <recommendedName>
        <fullName evidence="6">VWFA domain-containing protein</fullName>
    </recommendedName>
</protein>
<gene>
    <name evidence="4" type="ORF">A6X21_11470</name>
</gene>
<keyword evidence="1" id="KW-0812">Transmembrane</keyword>
<dbReference type="InterPro" id="IPR036465">
    <property type="entry name" value="vWFA_dom_sf"/>
</dbReference>
<evidence type="ECO:0000313" key="4">
    <source>
        <dbReference type="EMBL" id="ODA28358.1"/>
    </source>
</evidence>
<dbReference type="Pfam" id="PF07584">
    <property type="entry name" value="BatA"/>
    <property type="match status" value="1"/>
</dbReference>
<dbReference type="OrthoDB" id="211275at2"/>
<keyword evidence="5" id="KW-1185">Reference proteome</keyword>
<dbReference type="InterPro" id="IPR002035">
    <property type="entry name" value="VWF_A"/>
</dbReference>
<evidence type="ECO:0008006" key="6">
    <source>
        <dbReference type="Google" id="ProtNLM"/>
    </source>
</evidence>
<feature type="domain" description="Aerotolerance regulator N-terminal" evidence="2">
    <location>
        <begin position="4"/>
        <end position="81"/>
    </location>
</feature>
<comment type="caution">
    <text evidence="4">The sequence shown here is derived from an EMBL/GenBank/DDBJ whole genome shotgun (WGS) entry which is preliminary data.</text>
</comment>
<keyword evidence="1" id="KW-1133">Transmembrane helix</keyword>
<reference evidence="4 5" key="1">
    <citation type="submission" date="2016-05" db="EMBL/GenBank/DDBJ databases">
        <title>Genomic and physiological characterization of Planctopirus sp. isolated from fresh water lake.</title>
        <authorList>
            <person name="Subhash Y."/>
            <person name="Ramana C."/>
        </authorList>
    </citation>
    <scope>NUCLEOTIDE SEQUENCE [LARGE SCALE GENOMIC DNA]</scope>
    <source>
        <strain evidence="4 5">JC280</strain>
    </source>
</reference>
<dbReference type="SUPFAM" id="SSF53300">
    <property type="entry name" value="vWA-like"/>
    <property type="match status" value="1"/>
</dbReference>
<dbReference type="Gene3D" id="3.40.50.410">
    <property type="entry name" value="von Willebrand factor, type A domain"/>
    <property type="match status" value="1"/>
</dbReference>
<keyword evidence="1" id="KW-0472">Membrane</keyword>
<dbReference type="RefSeq" id="WP_068851286.1">
    <property type="nucleotide sequence ID" value="NZ_LYDR01000152.1"/>
</dbReference>
<dbReference type="PANTHER" id="PTHR37464:SF1">
    <property type="entry name" value="BLL2463 PROTEIN"/>
    <property type="match status" value="1"/>
</dbReference>
<dbReference type="PANTHER" id="PTHR37464">
    <property type="entry name" value="BLL2463 PROTEIN"/>
    <property type="match status" value="1"/>
</dbReference>
<dbReference type="AlphaFoldDB" id="A0A1C3E537"/>
<dbReference type="InterPro" id="IPR024163">
    <property type="entry name" value="Aerotolerance_reg_N"/>
</dbReference>
<name>A0A1C3E537_9PLAN</name>
<proteinExistence type="predicted"/>
<dbReference type="STRING" id="1841610.A6X21_11470"/>
<evidence type="ECO:0000259" key="3">
    <source>
        <dbReference type="Pfam" id="PF13519"/>
    </source>
</evidence>
<feature type="transmembrane region" description="Helical" evidence="1">
    <location>
        <begin position="6"/>
        <end position="27"/>
    </location>
</feature>
<organism evidence="4 5">
    <name type="scientific">Planctopirus hydrillae</name>
    <dbReference type="NCBI Taxonomy" id="1841610"/>
    <lineage>
        <taxon>Bacteria</taxon>
        <taxon>Pseudomonadati</taxon>
        <taxon>Planctomycetota</taxon>
        <taxon>Planctomycetia</taxon>
        <taxon>Planctomycetales</taxon>
        <taxon>Planctomycetaceae</taxon>
        <taxon>Planctopirus</taxon>
    </lineage>
</organism>
<evidence type="ECO:0000259" key="2">
    <source>
        <dbReference type="Pfam" id="PF07584"/>
    </source>
</evidence>
<feature type="transmembrane region" description="Helical" evidence="1">
    <location>
        <begin position="62"/>
        <end position="83"/>
    </location>
</feature>